<evidence type="ECO:0000313" key="8">
    <source>
        <dbReference type="Proteomes" id="UP000460257"/>
    </source>
</evidence>
<dbReference type="InterPro" id="IPR005517">
    <property type="entry name" value="Transl_elong_EFG/EF2_IV"/>
</dbReference>
<protein>
    <submittedName>
        <fullName evidence="7">GTP-binding protein</fullName>
    </submittedName>
</protein>
<dbReference type="SUPFAM" id="SSF54211">
    <property type="entry name" value="Ribosomal protein S5 domain 2-like"/>
    <property type="match status" value="1"/>
</dbReference>
<dbReference type="InterPro" id="IPR005225">
    <property type="entry name" value="Small_GTP-bd"/>
</dbReference>
<dbReference type="Gene3D" id="3.30.70.240">
    <property type="match status" value="1"/>
</dbReference>
<dbReference type="InterPro" id="IPR035647">
    <property type="entry name" value="EFG_III/V"/>
</dbReference>
<dbReference type="CDD" id="cd10912">
    <property type="entry name" value="PIN_YacP-like"/>
    <property type="match status" value="1"/>
</dbReference>
<dbReference type="GO" id="GO:0046677">
    <property type="term" value="P:response to antibiotic"/>
    <property type="evidence" value="ECO:0007669"/>
    <property type="project" value="UniProtKB-KW"/>
</dbReference>
<dbReference type="GO" id="GO:0003924">
    <property type="term" value="F:GTPase activity"/>
    <property type="evidence" value="ECO:0007669"/>
    <property type="project" value="InterPro"/>
</dbReference>
<dbReference type="GO" id="GO:0032790">
    <property type="term" value="P:ribosome disassembly"/>
    <property type="evidence" value="ECO:0007669"/>
    <property type="project" value="TreeGrafter"/>
</dbReference>
<keyword evidence="2" id="KW-0648">Protein biosynthesis</keyword>
<dbReference type="PROSITE" id="PS51722">
    <property type="entry name" value="G_TR_2"/>
    <property type="match status" value="1"/>
</dbReference>
<sequence length="898" mass="100033">MCTQSYLECRGWYLSMKNKKLTLGIVAHVDAGKTTLSEAMLYDAGVLRTLGRVDKGNTALDTDEVEKHRGITIYSREARLYCGDVLLQFIDTPGHVDFGTEMERVLPVLDAAVLVISGISGVESHTRTLWKLLRYYKIPTFIFVNKMDTGRVDRQEIFDGLKKELSENVIDFSGEKNAYEEELAFCDDELFSIYTEKNMLPDQAVSAAFAKREFFPVLYGSALKNTGVKELMELITSMTVPGRTTEDFGAYCYKVTREGNTRLVHLKMTGGSLAVRENIGEDKVTRIRLLNGDKEESVGEIEAGDVAAVEGLDHVKAGDALGSCTKPKQALLEPVMSFQVIPPSDVSAQKLYDDMNVLGEEDPSLCVEWIEQTKEVHIRLMGQVQLSVVTEAVKTRFGYVVTFGPGKIMYKETVSEPAEGIGHFEPLRHYAEVRLLLEPGEPGSGIVAESECPADILDKNYQQQVLSTLNGYHHRGVLTGSPLTDVKITLVGGAASTKHTMGGDFRRATIRGVRQGLMKAKSVLLEPWYKVTLTIRNDAVGKAMNDLMQMGGSTEPPQAVGEETVLTGEVPVSSFMEYSKRLSVYTSGPGDVSIENAGYRPCHNAEEIIEERHYDPEGDTRNLPSSVFCFHGAGENTPWFLVDSMAKSEQVLKGDDRVNWKYTAEVIKQAVSEVEEQYEQHEERLSGGGAMESHSTRKGSYQGYSGMSPDLEEIFVRELGEIKRPFYNNDSVRDYDRDENIRTAKEEYIASHSVAAEKRRNQNKKHCYLIVDGYNVIHASAELSSLFKENMEAARTKLVDEVENYQGFDGADTIVVFDAYKRSGSADRVIKPRNVKVVFTKQDQTADAYIEKFTQEHKDRDSVRVVTSDGAEQTIAAGNGAIRVTSKEFLQQLKDSHL</sequence>
<dbReference type="Gene3D" id="2.40.30.10">
    <property type="entry name" value="Translation factors"/>
    <property type="match status" value="1"/>
</dbReference>
<dbReference type="Gene3D" id="3.30.70.870">
    <property type="entry name" value="Elongation Factor G (Translational Gtpase), domain 3"/>
    <property type="match status" value="1"/>
</dbReference>
<dbReference type="Pfam" id="PF03764">
    <property type="entry name" value="EFG_IV"/>
    <property type="match status" value="1"/>
</dbReference>
<gene>
    <name evidence="7" type="ORF">FRC54_03395</name>
</gene>
<dbReference type="GO" id="GO:0006412">
    <property type="term" value="P:translation"/>
    <property type="evidence" value="ECO:0007669"/>
    <property type="project" value="UniProtKB-KW"/>
</dbReference>
<keyword evidence="1" id="KW-0547">Nucleotide-binding</keyword>
<evidence type="ECO:0000256" key="2">
    <source>
        <dbReference type="ARBA" id="ARBA00022917"/>
    </source>
</evidence>
<organism evidence="7 8">
    <name type="scientific">Candidatus Weimeria bifida</name>
    <dbReference type="NCBI Taxonomy" id="2599074"/>
    <lineage>
        <taxon>Bacteria</taxon>
        <taxon>Bacillati</taxon>
        <taxon>Bacillota</taxon>
        <taxon>Clostridia</taxon>
        <taxon>Lachnospirales</taxon>
        <taxon>Lachnospiraceae</taxon>
        <taxon>Candidatus Weimeria</taxon>
    </lineage>
</organism>
<dbReference type="SUPFAM" id="SSF54980">
    <property type="entry name" value="EF-G C-terminal domain-like"/>
    <property type="match status" value="2"/>
</dbReference>
<evidence type="ECO:0000256" key="3">
    <source>
        <dbReference type="ARBA" id="ARBA00023134"/>
    </source>
</evidence>
<evidence type="ECO:0000259" key="6">
    <source>
        <dbReference type="PROSITE" id="PS51722"/>
    </source>
</evidence>
<dbReference type="SMART" id="SM00838">
    <property type="entry name" value="EFG_C"/>
    <property type="match status" value="1"/>
</dbReference>
<proteinExistence type="predicted"/>
<dbReference type="GO" id="GO:0005525">
    <property type="term" value="F:GTP binding"/>
    <property type="evidence" value="ECO:0007669"/>
    <property type="project" value="UniProtKB-KW"/>
</dbReference>
<dbReference type="SUPFAM" id="SSF52540">
    <property type="entry name" value="P-loop containing nucleoside triphosphate hydrolases"/>
    <property type="match status" value="1"/>
</dbReference>
<dbReference type="Pfam" id="PF05991">
    <property type="entry name" value="NYN_YacP"/>
    <property type="match status" value="1"/>
</dbReference>
<dbReference type="InterPro" id="IPR041095">
    <property type="entry name" value="EFG_II"/>
</dbReference>
<dbReference type="PRINTS" id="PR00315">
    <property type="entry name" value="ELONGATNFCT"/>
</dbReference>
<dbReference type="Proteomes" id="UP000460257">
    <property type="component" value="Unassembled WGS sequence"/>
</dbReference>
<dbReference type="InterPro" id="IPR009000">
    <property type="entry name" value="Transl_B-barrel_sf"/>
</dbReference>
<evidence type="ECO:0000313" key="7">
    <source>
        <dbReference type="EMBL" id="MQN01023.1"/>
    </source>
</evidence>
<evidence type="ECO:0000256" key="1">
    <source>
        <dbReference type="ARBA" id="ARBA00022741"/>
    </source>
</evidence>
<dbReference type="Gene3D" id="3.30.230.10">
    <property type="match status" value="1"/>
</dbReference>
<dbReference type="InterPro" id="IPR000640">
    <property type="entry name" value="EFG_V-like"/>
</dbReference>
<feature type="domain" description="Tr-type G" evidence="6">
    <location>
        <begin position="18"/>
        <end position="243"/>
    </location>
</feature>
<evidence type="ECO:0000256" key="4">
    <source>
        <dbReference type="ARBA" id="ARBA00023251"/>
    </source>
</evidence>
<name>A0A6N7IXI7_9FIRM</name>
<dbReference type="NCBIfam" id="TIGR00231">
    <property type="entry name" value="small_GTP"/>
    <property type="match status" value="1"/>
</dbReference>
<evidence type="ECO:0000256" key="5">
    <source>
        <dbReference type="SAM" id="MobiDB-lite"/>
    </source>
</evidence>
<dbReference type="SMART" id="SM00889">
    <property type="entry name" value="EFG_IV"/>
    <property type="match status" value="1"/>
</dbReference>
<comment type="caution">
    <text evidence="7">The sequence shown here is derived from an EMBL/GenBank/DDBJ whole genome shotgun (WGS) entry which is preliminary data.</text>
</comment>
<dbReference type="EMBL" id="VOGC01000002">
    <property type="protein sequence ID" value="MQN01023.1"/>
    <property type="molecule type" value="Genomic_DNA"/>
</dbReference>
<reference evidence="7" key="1">
    <citation type="journal article" date="2020" name="Appl. Environ. Microbiol.">
        <title>Medium-Chain Fatty Acid Synthesis by 'Candidatus Weimeria bifida' gen. nov., sp. nov., and 'Candidatus Pseudoramibacter fermentans' sp. nov.</title>
        <authorList>
            <person name="Scarborough M.J."/>
            <person name="Myers K.S."/>
            <person name="Donohue T.J."/>
            <person name="Noguera D.R."/>
        </authorList>
    </citation>
    <scope>NUCLEOTIDE SEQUENCE</scope>
    <source>
        <strain evidence="7">LCO1.1</strain>
    </source>
</reference>
<dbReference type="CDD" id="cd03711">
    <property type="entry name" value="Tet_C"/>
    <property type="match status" value="1"/>
</dbReference>
<accession>A0A6N7IXI7</accession>
<dbReference type="InterPro" id="IPR035650">
    <property type="entry name" value="Tet_C"/>
</dbReference>
<dbReference type="InterPro" id="IPR020568">
    <property type="entry name" value="Ribosomal_Su5_D2-typ_SF"/>
</dbReference>
<dbReference type="AlphaFoldDB" id="A0A6N7IXI7"/>
<dbReference type="InterPro" id="IPR027417">
    <property type="entry name" value="P-loop_NTPase"/>
</dbReference>
<dbReference type="PANTHER" id="PTHR43261">
    <property type="entry name" value="TRANSLATION ELONGATION FACTOR G-RELATED"/>
    <property type="match status" value="1"/>
</dbReference>
<dbReference type="SUPFAM" id="SSF50447">
    <property type="entry name" value="Translation proteins"/>
    <property type="match status" value="1"/>
</dbReference>
<dbReference type="Gene3D" id="3.40.50.300">
    <property type="entry name" value="P-loop containing nucleotide triphosphate hydrolases"/>
    <property type="match status" value="1"/>
</dbReference>
<feature type="region of interest" description="Disordered" evidence="5">
    <location>
        <begin position="684"/>
        <end position="703"/>
    </location>
</feature>
<dbReference type="InterPro" id="IPR000795">
    <property type="entry name" value="T_Tr_GTP-bd_dom"/>
</dbReference>
<keyword evidence="4" id="KW-0046">Antibiotic resistance</keyword>
<dbReference type="Pfam" id="PF14492">
    <property type="entry name" value="EFG_III"/>
    <property type="match status" value="1"/>
</dbReference>
<dbReference type="Pfam" id="PF00679">
    <property type="entry name" value="EFG_C"/>
    <property type="match status" value="1"/>
</dbReference>
<dbReference type="PANTHER" id="PTHR43261:SF1">
    <property type="entry name" value="RIBOSOME-RELEASING FACTOR 2, MITOCHONDRIAL"/>
    <property type="match status" value="1"/>
</dbReference>
<dbReference type="InterPro" id="IPR014721">
    <property type="entry name" value="Ribsml_uS5_D2-typ_fold_subgr"/>
</dbReference>
<dbReference type="Pfam" id="PF00009">
    <property type="entry name" value="GTP_EFTU"/>
    <property type="match status" value="1"/>
</dbReference>
<keyword evidence="3" id="KW-0342">GTP-binding</keyword>
<keyword evidence="8" id="KW-1185">Reference proteome</keyword>
<dbReference type="InterPro" id="IPR010298">
    <property type="entry name" value="YacP-like"/>
</dbReference>